<dbReference type="Gene3D" id="1.50.10.20">
    <property type="match status" value="1"/>
</dbReference>
<keyword evidence="2" id="KW-1185">Reference proteome</keyword>
<dbReference type="RefSeq" id="WP_307206925.1">
    <property type="nucleotide sequence ID" value="NZ_JAUSSU010000010.1"/>
</dbReference>
<dbReference type="SUPFAM" id="SSF48239">
    <property type="entry name" value="Terpenoid cyclases/Protein prenyltransferases"/>
    <property type="match status" value="1"/>
</dbReference>
<dbReference type="EMBL" id="JAUSSU010000010">
    <property type="protein sequence ID" value="MDQ0115359.1"/>
    <property type="molecule type" value="Genomic_DNA"/>
</dbReference>
<evidence type="ECO:0000313" key="1">
    <source>
        <dbReference type="EMBL" id="MDQ0115359.1"/>
    </source>
</evidence>
<reference evidence="1 2" key="1">
    <citation type="submission" date="2023-07" db="EMBL/GenBank/DDBJ databases">
        <title>Sorghum-associated microbial communities from plants grown in Nebraska, USA.</title>
        <authorList>
            <person name="Schachtman D."/>
        </authorList>
    </citation>
    <scope>NUCLEOTIDE SEQUENCE [LARGE SCALE GENOMIC DNA]</scope>
    <source>
        <strain evidence="1 2">CC482</strain>
    </source>
</reference>
<gene>
    <name evidence="1" type="ORF">J2T15_004817</name>
</gene>
<evidence type="ECO:0008006" key="3">
    <source>
        <dbReference type="Google" id="ProtNLM"/>
    </source>
</evidence>
<dbReference type="InterPro" id="IPR008930">
    <property type="entry name" value="Terpenoid_cyclase/PrenylTrfase"/>
</dbReference>
<accession>A0ABT9UAY9</accession>
<dbReference type="Proteomes" id="UP001229346">
    <property type="component" value="Unassembled WGS sequence"/>
</dbReference>
<proteinExistence type="predicted"/>
<evidence type="ECO:0000313" key="2">
    <source>
        <dbReference type="Proteomes" id="UP001229346"/>
    </source>
</evidence>
<sequence length="303" mass="34313">MTLLTIAEKHREAAVRFMKEEARPLERALYAHEFEGGSKDAVLEELAKFQNTDGGFGHGLEPDSRCKESSALATTVALQYLIHIEAGHAEPVVREAIRFLIETYNTAQPAGWDIVPREVESAPRAPWWNYNEQHDGWGNPAIEIVGYFHAFSELVPAALLDELTEHAITHINVKSTKKDFHELLCCLRFAELVPASVLSEVKSAIDEMVAGCVSVQPEQWEGYCLTPVQAADSPSSMYYEQLKDSVRLYLPYMLTKQQEDGAWWPTWTWGQYEDTWPEAKQDWKGFITFDALRMLKAYGIVTG</sequence>
<protein>
    <recommendedName>
        <fullName evidence="3">Prenyltransferase</fullName>
    </recommendedName>
</protein>
<organism evidence="1 2">
    <name type="scientific">Paenibacillus harenae</name>
    <dbReference type="NCBI Taxonomy" id="306543"/>
    <lineage>
        <taxon>Bacteria</taxon>
        <taxon>Bacillati</taxon>
        <taxon>Bacillota</taxon>
        <taxon>Bacilli</taxon>
        <taxon>Bacillales</taxon>
        <taxon>Paenibacillaceae</taxon>
        <taxon>Paenibacillus</taxon>
    </lineage>
</organism>
<name>A0ABT9UAY9_PAEHA</name>
<comment type="caution">
    <text evidence="1">The sequence shown here is derived from an EMBL/GenBank/DDBJ whole genome shotgun (WGS) entry which is preliminary data.</text>
</comment>